<dbReference type="InterPro" id="IPR032691">
    <property type="entry name" value="Mon2/Sec7/BIG1-like_HUS"/>
</dbReference>
<protein>
    <recommendedName>
        <fullName evidence="9">SEC7 domain-containing protein</fullName>
    </recommendedName>
</protein>
<dbReference type="PANTHER" id="PTHR10663">
    <property type="entry name" value="GUANYL-NUCLEOTIDE EXCHANGE FACTOR"/>
    <property type="match status" value="1"/>
</dbReference>
<dbReference type="SMART" id="SM00222">
    <property type="entry name" value="Sec7"/>
    <property type="match status" value="1"/>
</dbReference>
<dbReference type="InterPro" id="IPR016024">
    <property type="entry name" value="ARM-type_fold"/>
</dbReference>
<name>A0A507CI09_9FUNG</name>
<feature type="compositionally biased region" description="Low complexity" evidence="7">
    <location>
        <begin position="2208"/>
        <end position="2222"/>
    </location>
</feature>
<dbReference type="PROSITE" id="PS50190">
    <property type="entry name" value="SEC7"/>
    <property type="match status" value="1"/>
</dbReference>
<dbReference type="VEuPathDB" id="FungiDB:SeMB42_g03805"/>
<dbReference type="Pfam" id="PF01369">
    <property type="entry name" value="Sec7"/>
    <property type="match status" value="1"/>
</dbReference>
<dbReference type="InterPro" id="IPR015403">
    <property type="entry name" value="Mon2/Sec7/BIG1-like_HDS"/>
</dbReference>
<dbReference type="Pfam" id="PF12783">
    <property type="entry name" value="Sec7-like_HUS"/>
    <property type="match status" value="1"/>
</dbReference>
<feature type="region of interest" description="Disordered" evidence="7">
    <location>
        <begin position="1889"/>
        <end position="1913"/>
    </location>
</feature>
<dbReference type="GO" id="GO:0032012">
    <property type="term" value="P:regulation of ARF protein signal transduction"/>
    <property type="evidence" value="ECO:0007669"/>
    <property type="project" value="InterPro"/>
</dbReference>
<dbReference type="FunFam" id="1.10.1000.11:FF:000003">
    <property type="entry name" value="Brefeldin A-inhibited guanine nucleotide-exchange protein 1"/>
    <property type="match status" value="1"/>
</dbReference>
<dbReference type="VEuPathDB" id="FungiDB:SeMB42_g03807"/>
<dbReference type="OrthoDB" id="18431at2759"/>
<accession>A0A507CI09</accession>
<feature type="chain" id="PRO_5021445530" description="SEC7 domain-containing protein" evidence="8">
    <location>
        <begin position="36"/>
        <end position="2515"/>
    </location>
</feature>
<dbReference type="Pfam" id="PF16213">
    <property type="entry name" value="DCB"/>
    <property type="match status" value="2"/>
</dbReference>
<dbReference type="SUPFAM" id="SSF48425">
    <property type="entry name" value="Sec7 domain"/>
    <property type="match status" value="1"/>
</dbReference>
<dbReference type="Pfam" id="PF09324">
    <property type="entry name" value="Sec7-like_HDS"/>
    <property type="match status" value="1"/>
</dbReference>
<dbReference type="EMBL" id="QEAM01000515">
    <property type="protein sequence ID" value="TPX39191.1"/>
    <property type="molecule type" value="Genomic_DNA"/>
</dbReference>
<dbReference type="FunFam" id="1.10.220.20:FF:000002">
    <property type="entry name" value="Brefeldin A-inhibited guanine nucleotide-exchange protein 1"/>
    <property type="match status" value="1"/>
</dbReference>
<dbReference type="InterPro" id="IPR046455">
    <property type="entry name" value="Sec7/BIG1-like_C"/>
</dbReference>
<feature type="compositionally biased region" description="Polar residues" evidence="7">
    <location>
        <begin position="460"/>
        <end position="473"/>
    </location>
</feature>
<evidence type="ECO:0000256" key="1">
    <source>
        <dbReference type="ARBA" id="ARBA00022448"/>
    </source>
</evidence>
<feature type="region of interest" description="Disordered" evidence="7">
    <location>
        <begin position="460"/>
        <end position="484"/>
    </location>
</feature>
<evidence type="ECO:0000256" key="6">
    <source>
        <dbReference type="SAM" id="Coils"/>
    </source>
</evidence>
<dbReference type="InterPro" id="IPR032629">
    <property type="entry name" value="DCB_dom"/>
</dbReference>
<feature type="compositionally biased region" description="Low complexity" evidence="7">
    <location>
        <begin position="2163"/>
        <end position="2182"/>
    </location>
</feature>
<keyword evidence="1" id="KW-0813">Transport</keyword>
<evidence type="ECO:0000256" key="5">
    <source>
        <dbReference type="ARBA" id="ARBA00060451"/>
    </source>
</evidence>
<dbReference type="GO" id="GO:0015031">
    <property type="term" value="P:protein transport"/>
    <property type="evidence" value="ECO:0007669"/>
    <property type="project" value="UniProtKB-KW"/>
</dbReference>
<keyword evidence="6" id="KW-0175">Coiled coil</keyword>
<evidence type="ECO:0000256" key="4">
    <source>
        <dbReference type="ARBA" id="ARBA00023136"/>
    </source>
</evidence>
<dbReference type="Proteomes" id="UP000320475">
    <property type="component" value="Unassembled WGS sequence"/>
</dbReference>
<comment type="subcellular location">
    <subcellularLocation>
        <location evidence="5">Cytoplasmic vesicle</location>
        <location evidence="5">COPI-coated vesicle membrane</location>
    </subcellularLocation>
</comment>
<evidence type="ECO:0000259" key="9">
    <source>
        <dbReference type="PROSITE" id="PS50190"/>
    </source>
</evidence>
<dbReference type="InterPro" id="IPR023394">
    <property type="entry name" value="Sec7_C_sf"/>
</dbReference>
<keyword evidence="3" id="KW-0653">Protein transport</keyword>
<feature type="compositionally biased region" description="Polar residues" evidence="7">
    <location>
        <begin position="271"/>
        <end position="287"/>
    </location>
</feature>
<keyword evidence="4" id="KW-0472">Membrane</keyword>
<dbReference type="GO" id="GO:0005085">
    <property type="term" value="F:guanyl-nucleotide exchange factor activity"/>
    <property type="evidence" value="ECO:0007669"/>
    <property type="project" value="InterPro"/>
</dbReference>
<reference evidence="10 11" key="1">
    <citation type="journal article" date="2019" name="Sci. Rep.">
        <title>Comparative genomics of chytrid fungi reveal insights into the obligate biotrophic and pathogenic lifestyle of Synchytrium endobioticum.</title>
        <authorList>
            <person name="van de Vossenberg B.T.L.H."/>
            <person name="Warris S."/>
            <person name="Nguyen H.D.T."/>
            <person name="van Gent-Pelzer M.P.E."/>
            <person name="Joly D.L."/>
            <person name="van de Geest H.C."/>
            <person name="Bonants P.J.M."/>
            <person name="Smith D.S."/>
            <person name="Levesque C.A."/>
            <person name="van der Lee T.A.J."/>
        </authorList>
    </citation>
    <scope>NUCLEOTIDE SEQUENCE [LARGE SCALE GENOMIC DNA]</scope>
    <source>
        <strain evidence="10 11">LEV6574</strain>
    </source>
</reference>
<gene>
    <name evidence="10" type="ORF">SeLEV6574_g07384</name>
</gene>
<sequence length="2515" mass="274555">MLVQVSPRTTTIRCGALPLLLLVPLCWLFARSVAATRHDHDYDHAVTPHGHNEALPVMKPDHRHPNIDYSPSAHLNERMTSSTSHLSIDLDPSSSSPLEATVVIIRHGEKLNWPQGVQPSEVKAKEYIDNHKLSAKGYERASALVSYFQHRDELVAITNGRKFDHIVSQAVDTGPDPLGESERPEETVKPYAESMKRNVTKYTKKNISQAISFMKSQKNSTILVCWAHQMIPDIAKMLGVPSQDVPEHWPGKRFDVTWVITPVKVPKSKKQQSGIADTADTGQSVTSRPRKTSSMKDVKPQYSNRNLGEPQYPPHVMAAVTPTSNAADASNAAVDVAMLRISLERLLAESQRNQKELRESLKTALQQLKAEIEDNHAQGVHFAPNVADRYWQPFKLGCSLSSPAKVREIALDGIQKLIAHNLLRGSLAIATVSTSNGSVPKANKFGADLDAVVSLETASTAGSMPSSPISATVSPPPLASRRSLPTSPSLIAGLPSAASTSAPCDQPLYLIDEIIQSVCAAFTGPSTDEATQLQILKVLLTAVTSTACEVHELSLIKVVQTCFNVHLHSRNTTNQVTAKASLTQMVNLIFSRMERYADVLAKSVEHGAVPSETGLHNLPVRSLGGVNESASGGGVNSIHATPADVSADRPPAPSSFSTESAVETTMKHASADENCIEDYNSSESNYEEAESTPGLPNDITLGNLDIPELAFKVSPPTPIIMRTSIGPPEGSLNDVALISGSHPARLDMSPYTATAASYNELLRRDVYVVLRLLCRLSMQSDEAVPMKPTTISSNAAQMSDELSPMITRTRTLALELILSVMNNIGPILQSDELYVSLLRQSLCLSISRNAIATNPLLFELSLSVFLMLVRMYRAKLKSEIEVLLSTVFLHILEMGNSTYKQKSMVLQGLLKISENPQTLVDLYLNYDCDLSMISIFEKIVVATSRAAQGRDTPPPTNTSSIMSLAAVTGLDSKQELAKAQEKRLRLRGLCCLVAIMNALVEWTYDLAPNVSIVLPGGRLRTRRGTPTSTTRESTITRNSREVDAVSTTSNATTVVNEARSTEATRTSAASLSTENTTKSLREALAPTSQSNPVVVYKHPLHSVSMSNMPYNFVNSSTGSLRSESAATSTQDDDAGQVEELASRKLLLKQCVTLFNQKPVKGMPAIIQNGFVENDPVAIAFFLRQNSSLSKSAIGDYLGDGDPFSIKVMHAFIDSLDFTGQPFVAALRSFLQTFRLPGEAQKIDRIMEKYADKYCESNPDVFAKADTAYILAFSTIMLNTDQHSAQIKHRMDKAAFIKSNRGINDNADLPEEFLSDIFDEISKIEIVMEEEQADKIARLAQGWGAGELNERQRMELYKKEIATVTKKTAQSLANAGEKKNISPFRVASSLDLARSMFAVSALAFMSVFIRSFEQTADEDDTNDEPAGLDSTREPRVTDLCIQGLACAIRVAGIFRMETERDALVGSLAKITGLASPSTVRSKNIRALKTLIALANNLGEYLETSWIQVLKCASLLERLQVIVNKSQSSSASPNNGPGTLFMARRSNENKRSGDVKRTDVANSSNLQVKAKGSGGILDSLDMIKPSPALERLAAELQSQTTVVAVDRIFTSTVSLSASAILHFFRALCQVSAEEMGIESTVIVTLANTLTTAEKVKVPSSPTYTGLSASAPRAVINQATNAAGTASVRSEVPRIYLLSKIVEIAYYNMPRIRYEWTQIWRILQPHFSAAACHQDLNVATFAIDSLRQLSMKFLEREELGHYAAQSEFLRSFEWIIKHNSDDRIRELILGSMSQMIAARAKSIRSGWKSIFVVLAKGAQRDQEGKLAKQAFSIVHLVFKEYFDVVTNAGGFVDFVHCLAEFALLDGQGRDHEEMVMGSIQLLQYCAKHLARGGEHDKDESPRTPKVPDSSSESSPTLKAFASDANLKKDPSRISNSDISNSKPPGTALGFVSEEQFFLKWFPILSALSRVVIDSESSVVRGRALDALFDVLKVAGHRFEGKYWKNVYRSVVLPIFEDLRDPSAVNGRKGSLGTQKEGLQALWIQTLQQLVDSVTVNFDKLTAQSDRVGMLDKFEGLFQGVLDLTVSMMERRDDKLATTGRICFLQLFSNNITRFAKADLWAPLTDYLEKAFRITAPHELLNCEHVSSRKSSFAASQEPVGSPTRRTAAVESSPPPSASTSTNAVSEGNASTVNCSKSVNGTSSSPSPRPSPLAGASTPSSAGASAKAISRPYGSPPTPAQLLQAAAVEEGIRVAKQASGNAPPVKLEKLDFSHTIVKCGTHLELIQGIRDLCLSKIPDMSQPSGGTNLTNTVIGQRMAPIITLIPQPYQARWLACIHGSYCLARSFNADYELRHAIWRRGLVEQMPNLVKQETVAVSTLMRLMFAVYRARGDVVDPVTRLDEVAEQIASESCDVLERFVAFLVDQPRNARDINLWSPVVVIVLKELMAIESLWTASSSTSSNGGSGAVGGVAKCLALRRHLPRLFKLSVRVTVVDRAEVRLTLLEFLEKVVEEFLPAI</sequence>
<dbReference type="Gene3D" id="1.10.220.20">
    <property type="match status" value="1"/>
</dbReference>
<dbReference type="GO" id="GO:0030663">
    <property type="term" value="C:COPI-coated vesicle membrane"/>
    <property type="evidence" value="ECO:0007669"/>
    <property type="project" value="UniProtKB-SubCell"/>
</dbReference>
<evidence type="ECO:0000256" key="2">
    <source>
        <dbReference type="ARBA" id="ARBA00022490"/>
    </source>
</evidence>
<dbReference type="InterPro" id="IPR000904">
    <property type="entry name" value="Sec7_dom"/>
</dbReference>
<evidence type="ECO:0000256" key="3">
    <source>
        <dbReference type="ARBA" id="ARBA00022927"/>
    </source>
</evidence>
<feature type="compositionally biased region" description="Polar residues" evidence="7">
    <location>
        <begin position="2184"/>
        <end position="2198"/>
    </location>
</feature>
<feature type="region of interest" description="Disordered" evidence="7">
    <location>
        <begin position="267"/>
        <end position="312"/>
    </location>
</feature>
<keyword evidence="2" id="KW-0963">Cytoplasm</keyword>
<dbReference type="Gene3D" id="1.10.1000.11">
    <property type="entry name" value="Arf Nucleotide-binding Site Opener,domain 2"/>
    <property type="match status" value="1"/>
</dbReference>
<dbReference type="CDD" id="cd00171">
    <property type="entry name" value="Sec7"/>
    <property type="match status" value="1"/>
</dbReference>
<dbReference type="SUPFAM" id="SSF48371">
    <property type="entry name" value="ARM repeat"/>
    <property type="match status" value="1"/>
</dbReference>
<evidence type="ECO:0000313" key="10">
    <source>
        <dbReference type="EMBL" id="TPX39191.1"/>
    </source>
</evidence>
<dbReference type="PANTHER" id="PTHR10663:SF375">
    <property type="entry name" value="LD29171P"/>
    <property type="match status" value="1"/>
</dbReference>
<feature type="coiled-coil region" evidence="6">
    <location>
        <begin position="340"/>
        <end position="378"/>
    </location>
</feature>
<evidence type="ECO:0000256" key="8">
    <source>
        <dbReference type="SAM" id="SignalP"/>
    </source>
</evidence>
<evidence type="ECO:0000256" key="7">
    <source>
        <dbReference type="SAM" id="MobiDB-lite"/>
    </source>
</evidence>
<dbReference type="InterPro" id="IPR035999">
    <property type="entry name" value="Sec7_dom_sf"/>
</dbReference>
<dbReference type="Pfam" id="PF20252">
    <property type="entry name" value="BIG2_C"/>
    <property type="match status" value="1"/>
</dbReference>
<organism evidence="10 11">
    <name type="scientific">Synchytrium endobioticum</name>
    <dbReference type="NCBI Taxonomy" id="286115"/>
    <lineage>
        <taxon>Eukaryota</taxon>
        <taxon>Fungi</taxon>
        <taxon>Fungi incertae sedis</taxon>
        <taxon>Chytridiomycota</taxon>
        <taxon>Chytridiomycota incertae sedis</taxon>
        <taxon>Chytridiomycetes</taxon>
        <taxon>Synchytriales</taxon>
        <taxon>Synchytriaceae</taxon>
        <taxon>Synchytrium</taxon>
    </lineage>
</organism>
<feature type="domain" description="SEC7" evidence="9">
    <location>
        <begin position="1136"/>
        <end position="1323"/>
    </location>
</feature>
<feature type="signal peptide" evidence="8">
    <location>
        <begin position="1"/>
        <end position="35"/>
    </location>
</feature>
<feature type="region of interest" description="Disordered" evidence="7">
    <location>
        <begin position="2148"/>
        <end position="2234"/>
    </location>
</feature>
<feature type="region of interest" description="Disordered" evidence="7">
    <location>
        <begin position="1056"/>
        <end position="1076"/>
    </location>
</feature>
<keyword evidence="8" id="KW-0732">Signal</keyword>
<comment type="caution">
    <text evidence="10">The sequence shown here is derived from an EMBL/GenBank/DDBJ whole genome shotgun (WGS) entry which is preliminary data.</text>
</comment>
<evidence type="ECO:0000313" key="11">
    <source>
        <dbReference type="Proteomes" id="UP000320475"/>
    </source>
</evidence>
<feature type="compositionally biased region" description="Low complexity" evidence="7">
    <location>
        <begin position="1056"/>
        <end position="1074"/>
    </location>
</feature>
<proteinExistence type="predicted"/>
<feature type="compositionally biased region" description="Basic and acidic residues" evidence="7">
    <location>
        <begin position="1889"/>
        <end position="1899"/>
    </location>
</feature>